<keyword evidence="2" id="KW-1185">Reference proteome</keyword>
<evidence type="ECO:0000313" key="2">
    <source>
        <dbReference type="Proteomes" id="UP000789702"/>
    </source>
</evidence>
<gene>
    <name evidence="1" type="ORF">DHETER_LOCUS6101</name>
</gene>
<reference evidence="1" key="1">
    <citation type="submission" date="2021-06" db="EMBL/GenBank/DDBJ databases">
        <authorList>
            <person name="Kallberg Y."/>
            <person name="Tangrot J."/>
            <person name="Rosling A."/>
        </authorList>
    </citation>
    <scope>NUCLEOTIDE SEQUENCE</scope>
    <source>
        <strain evidence="1">IL203A</strain>
    </source>
</reference>
<dbReference type="EMBL" id="CAJVPU010007377">
    <property type="protein sequence ID" value="CAG8571970.1"/>
    <property type="molecule type" value="Genomic_DNA"/>
</dbReference>
<protein>
    <submittedName>
        <fullName evidence="1">12757_t:CDS:1</fullName>
    </submittedName>
</protein>
<comment type="caution">
    <text evidence="1">The sequence shown here is derived from an EMBL/GenBank/DDBJ whole genome shotgun (WGS) entry which is preliminary data.</text>
</comment>
<evidence type="ECO:0000313" key="1">
    <source>
        <dbReference type="EMBL" id="CAG8571970.1"/>
    </source>
</evidence>
<name>A0ACA9M7X6_9GLOM</name>
<sequence length="97" mass="11606">HVESQNFEYEDAKNKEISKLIKNSMSTEGVERAETARLKRVFDLVDYVRKTIEKEQINLETFLEKIRPLNFTLNYLKEVESEEFRKLVKLVIEKIKN</sequence>
<dbReference type="Proteomes" id="UP000789702">
    <property type="component" value="Unassembled WGS sequence"/>
</dbReference>
<organism evidence="1 2">
    <name type="scientific">Dentiscutata heterogama</name>
    <dbReference type="NCBI Taxonomy" id="1316150"/>
    <lineage>
        <taxon>Eukaryota</taxon>
        <taxon>Fungi</taxon>
        <taxon>Fungi incertae sedis</taxon>
        <taxon>Mucoromycota</taxon>
        <taxon>Glomeromycotina</taxon>
        <taxon>Glomeromycetes</taxon>
        <taxon>Diversisporales</taxon>
        <taxon>Gigasporaceae</taxon>
        <taxon>Dentiscutata</taxon>
    </lineage>
</organism>
<accession>A0ACA9M7X6</accession>
<feature type="non-terminal residue" evidence="1">
    <location>
        <position position="1"/>
    </location>
</feature>
<proteinExistence type="predicted"/>